<comment type="caution">
    <text evidence="2">The sequence shown here is derived from an EMBL/GenBank/DDBJ whole genome shotgun (WGS) entry which is preliminary data.</text>
</comment>
<dbReference type="SUPFAM" id="SSF52540">
    <property type="entry name" value="P-loop containing nucleoside triphosphate hydrolases"/>
    <property type="match status" value="1"/>
</dbReference>
<dbReference type="Gene3D" id="3.40.50.300">
    <property type="entry name" value="P-loop containing nucleotide triphosphate hydrolases"/>
    <property type="match status" value="1"/>
</dbReference>
<dbReference type="GO" id="GO:0016887">
    <property type="term" value="F:ATP hydrolysis activity"/>
    <property type="evidence" value="ECO:0007669"/>
    <property type="project" value="InterPro"/>
</dbReference>
<evidence type="ECO:0000313" key="3">
    <source>
        <dbReference type="Proteomes" id="UP000554286"/>
    </source>
</evidence>
<dbReference type="Pfam" id="PF07728">
    <property type="entry name" value="AAA_5"/>
    <property type="match status" value="1"/>
</dbReference>
<dbReference type="InterPro" id="IPR011704">
    <property type="entry name" value="ATPase_dyneun-rel_AAA"/>
</dbReference>
<dbReference type="EMBL" id="JACIGK010000043">
    <property type="protein sequence ID" value="MBB4268003.1"/>
    <property type="molecule type" value="Genomic_DNA"/>
</dbReference>
<dbReference type="InterPro" id="IPR003593">
    <property type="entry name" value="AAA+_ATPase"/>
</dbReference>
<dbReference type="InterPro" id="IPR027417">
    <property type="entry name" value="P-loop_NTPase"/>
</dbReference>
<proteinExistence type="predicted"/>
<reference evidence="2 3" key="1">
    <citation type="submission" date="2020-08" db="EMBL/GenBank/DDBJ databases">
        <title>Genome sequencing of Purple Non-Sulfur Bacteria from various extreme environments.</title>
        <authorList>
            <person name="Mayer M."/>
        </authorList>
    </citation>
    <scope>NUCLEOTIDE SEQUENCE [LARGE SCALE GENOMIC DNA]</scope>
    <source>
        <strain evidence="2 3">JA131</strain>
    </source>
</reference>
<keyword evidence="3" id="KW-1185">Reference proteome</keyword>
<evidence type="ECO:0000313" key="2">
    <source>
        <dbReference type="EMBL" id="MBB4268003.1"/>
    </source>
</evidence>
<organism evidence="2 3">
    <name type="scientific">Roseospira visakhapatnamensis</name>
    <dbReference type="NCBI Taxonomy" id="390880"/>
    <lineage>
        <taxon>Bacteria</taxon>
        <taxon>Pseudomonadati</taxon>
        <taxon>Pseudomonadota</taxon>
        <taxon>Alphaproteobacteria</taxon>
        <taxon>Rhodospirillales</taxon>
        <taxon>Rhodospirillaceae</taxon>
        <taxon>Roseospira</taxon>
    </lineage>
</organism>
<dbReference type="GO" id="GO:0005524">
    <property type="term" value="F:ATP binding"/>
    <property type="evidence" value="ECO:0007669"/>
    <property type="project" value="InterPro"/>
</dbReference>
<sequence length="285" mass="30722">MNAALAAGRPLLVRGEPGTGKSQLARAAAKQLGRAFIPHVIDSHTESRDLLWNFDAVKRLADAQIAGSLGGTRAVLETELAVANYLHPGPLWWAFNWDHARQQAERAMASPPAQHDGGDWGNGCVVLLDEIDKGEADVPNGLLEALGARRFMPMGSLDPVCIGSTVPLVVITTNEERALPEAFLRRCMVLFLTLPDDEAALTDLLVQRGRAHFPKASDAVLRRAATLLIGDRRAAIAAQIRPFPGQAEYLDLLRAAIALAPGDKEAQLAMLDDIAQYALKKQHGV</sequence>
<gene>
    <name evidence="2" type="ORF">GGD89_003656</name>
</gene>
<name>A0A7W6RHJ2_9PROT</name>
<accession>A0A7W6RHJ2</accession>
<dbReference type="CDD" id="cd00009">
    <property type="entry name" value="AAA"/>
    <property type="match status" value="1"/>
</dbReference>
<evidence type="ECO:0000259" key="1">
    <source>
        <dbReference type="SMART" id="SM00382"/>
    </source>
</evidence>
<dbReference type="Proteomes" id="UP000554286">
    <property type="component" value="Unassembled WGS sequence"/>
</dbReference>
<dbReference type="SMART" id="SM00382">
    <property type="entry name" value="AAA"/>
    <property type="match status" value="1"/>
</dbReference>
<protein>
    <submittedName>
        <fullName evidence="2">MoxR-like ATPase</fullName>
    </submittedName>
</protein>
<feature type="domain" description="AAA+ ATPase" evidence="1">
    <location>
        <begin position="7"/>
        <end position="196"/>
    </location>
</feature>
<dbReference type="AlphaFoldDB" id="A0A7W6RHJ2"/>